<feature type="transmembrane region" description="Helical" evidence="7">
    <location>
        <begin position="248"/>
        <end position="268"/>
    </location>
</feature>
<dbReference type="InterPro" id="IPR009262">
    <property type="entry name" value="SLC35_F1/F2/F6"/>
</dbReference>
<evidence type="ECO:0000256" key="2">
    <source>
        <dbReference type="ARBA" id="ARBA00007863"/>
    </source>
</evidence>
<dbReference type="AlphaFoldDB" id="A0A8H7QRE7"/>
<keyword evidence="9" id="KW-1185">Reference proteome</keyword>
<evidence type="ECO:0000313" key="9">
    <source>
        <dbReference type="Proteomes" id="UP000603453"/>
    </source>
</evidence>
<feature type="transmembrane region" description="Helical" evidence="7">
    <location>
        <begin position="76"/>
        <end position="96"/>
    </location>
</feature>
<proteinExistence type="inferred from homology"/>
<dbReference type="GO" id="GO:0016020">
    <property type="term" value="C:membrane"/>
    <property type="evidence" value="ECO:0007669"/>
    <property type="project" value="UniProtKB-SubCell"/>
</dbReference>
<protein>
    <submittedName>
        <fullName evidence="8">Uncharacterized protein</fullName>
    </submittedName>
</protein>
<keyword evidence="4 7" id="KW-0812">Transmembrane</keyword>
<gene>
    <name evidence="8" type="ORF">INT47_010783</name>
</gene>
<comment type="caution">
    <text evidence="8">The sequence shown here is derived from an EMBL/GenBank/DDBJ whole genome shotgun (WGS) entry which is preliminary data.</text>
</comment>
<dbReference type="GO" id="GO:0022857">
    <property type="term" value="F:transmembrane transporter activity"/>
    <property type="evidence" value="ECO:0007669"/>
    <property type="project" value="InterPro"/>
</dbReference>
<comment type="similarity">
    <text evidence="2">Belongs to the SLC35F solute transporter family.</text>
</comment>
<feature type="transmembrane region" description="Helical" evidence="7">
    <location>
        <begin position="102"/>
        <end position="123"/>
    </location>
</feature>
<dbReference type="InterPro" id="IPR052221">
    <property type="entry name" value="SLC35F_Transporter"/>
</dbReference>
<name>A0A8H7QRE7_9FUNG</name>
<evidence type="ECO:0000256" key="4">
    <source>
        <dbReference type="ARBA" id="ARBA00022692"/>
    </source>
</evidence>
<reference evidence="8" key="1">
    <citation type="submission" date="2020-12" db="EMBL/GenBank/DDBJ databases">
        <title>Metabolic potential, ecology and presence of endohyphal bacteria is reflected in genomic diversity of Mucoromycotina.</title>
        <authorList>
            <person name="Muszewska A."/>
            <person name="Okrasinska A."/>
            <person name="Steczkiewicz K."/>
            <person name="Drgas O."/>
            <person name="Orlowska M."/>
            <person name="Perlinska-Lenart U."/>
            <person name="Aleksandrzak-Piekarczyk T."/>
            <person name="Szatraj K."/>
            <person name="Zielenkiewicz U."/>
            <person name="Pilsyk S."/>
            <person name="Malc E."/>
            <person name="Mieczkowski P."/>
            <person name="Kruszewska J.S."/>
            <person name="Biernat P."/>
            <person name="Pawlowska J."/>
        </authorList>
    </citation>
    <scope>NUCLEOTIDE SEQUENCE</scope>
    <source>
        <strain evidence="8">WA0000017839</strain>
    </source>
</reference>
<feature type="transmembrane region" description="Helical" evidence="7">
    <location>
        <begin position="130"/>
        <end position="148"/>
    </location>
</feature>
<dbReference type="OrthoDB" id="429955at2759"/>
<comment type="subcellular location">
    <subcellularLocation>
        <location evidence="1">Membrane</location>
        <topology evidence="1">Multi-pass membrane protein</topology>
    </subcellularLocation>
</comment>
<dbReference type="InterPro" id="IPR037185">
    <property type="entry name" value="EmrE-like"/>
</dbReference>
<feature type="transmembrane region" description="Helical" evidence="7">
    <location>
        <begin position="274"/>
        <end position="299"/>
    </location>
</feature>
<evidence type="ECO:0000313" key="8">
    <source>
        <dbReference type="EMBL" id="KAG2196348.1"/>
    </source>
</evidence>
<evidence type="ECO:0000256" key="6">
    <source>
        <dbReference type="ARBA" id="ARBA00023136"/>
    </source>
</evidence>
<dbReference type="PANTHER" id="PTHR14233:SF4">
    <property type="entry name" value="SOLUTE CARRIER FAMILY 35 MEMBER F2"/>
    <property type="match status" value="1"/>
</dbReference>
<dbReference type="Proteomes" id="UP000603453">
    <property type="component" value="Unassembled WGS sequence"/>
</dbReference>
<sequence length="347" mass="39027">MLVPKRKTVVAVGLGQLLSLCITGTSSASSALWKHYNISIPFTQNFCNYLLLTLIYFFIPLLFAHHHNHHHNRISFQFLGFSFADVQANVLAVLAFKNTSVLSALVLSSWSIPCIMLLSTWFLDAKYSKIHVQSAVVCLIGLGMLIWGDTMGHEDTTMNHSWFGDIVCLSSATLYAISNVTEEHLVKHHTSTEFLGKAGCWGSLICGIQAFYFEYDSVIQITWSWPVRKLVTTHTIKNKKLTFFCLRLPKVTLVSTYVVCLFCMYSLVPTVYRMVGATFLSMSLITSNFYSLMVGLFFLDATMPPFYPMAYVLVIVSVTTFSLAPSTTIPIDRDLERSPLLHDPQLK</sequence>
<organism evidence="8 9">
    <name type="scientific">Mucor saturninus</name>
    <dbReference type="NCBI Taxonomy" id="64648"/>
    <lineage>
        <taxon>Eukaryota</taxon>
        <taxon>Fungi</taxon>
        <taxon>Fungi incertae sedis</taxon>
        <taxon>Mucoromycota</taxon>
        <taxon>Mucoromycotina</taxon>
        <taxon>Mucoromycetes</taxon>
        <taxon>Mucorales</taxon>
        <taxon>Mucorineae</taxon>
        <taxon>Mucoraceae</taxon>
        <taxon>Mucor</taxon>
    </lineage>
</organism>
<keyword evidence="5 7" id="KW-1133">Transmembrane helix</keyword>
<evidence type="ECO:0000256" key="3">
    <source>
        <dbReference type="ARBA" id="ARBA00022448"/>
    </source>
</evidence>
<feature type="transmembrane region" description="Helical" evidence="7">
    <location>
        <begin position="311"/>
        <end position="331"/>
    </location>
</feature>
<dbReference type="EMBL" id="JAEPRD010000148">
    <property type="protein sequence ID" value="KAG2196348.1"/>
    <property type="molecule type" value="Genomic_DNA"/>
</dbReference>
<dbReference type="SUPFAM" id="SSF103481">
    <property type="entry name" value="Multidrug resistance efflux transporter EmrE"/>
    <property type="match status" value="1"/>
</dbReference>
<keyword evidence="3" id="KW-0813">Transport</keyword>
<dbReference type="PANTHER" id="PTHR14233">
    <property type="entry name" value="DUF914-RELATED"/>
    <property type="match status" value="1"/>
</dbReference>
<evidence type="ECO:0000256" key="5">
    <source>
        <dbReference type="ARBA" id="ARBA00022989"/>
    </source>
</evidence>
<feature type="transmembrane region" description="Helical" evidence="7">
    <location>
        <begin position="46"/>
        <end position="64"/>
    </location>
</feature>
<evidence type="ECO:0000256" key="1">
    <source>
        <dbReference type="ARBA" id="ARBA00004141"/>
    </source>
</evidence>
<keyword evidence="6 7" id="KW-0472">Membrane</keyword>
<evidence type="ECO:0000256" key="7">
    <source>
        <dbReference type="SAM" id="Phobius"/>
    </source>
</evidence>
<dbReference type="Pfam" id="PF06027">
    <property type="entry name" value="SLC35F"/>
    <property type="match status" value="2"/>
</dbReference>
<accession>A0A8H7QRE7</accession>